<evidence type="ECO:0000313" key="1">
    <source>
        <dbReference type="EMBL" id="USW48952.1"/>
    </source>
</evidence>
<organism evidence="1 2">
    <name type="scientific">Septoria linicola</name>
    <dbReference type="NCBI Taxonomy" id="215465"/>
    <lineage>
        <taxon>Eukaryota</taxon>
        <taxon>Fungi</taxon>
        <taxon>Dikarya</taxon>
        <taxon>Ascomycota</taxon>
        <taxon>Pezizomycotina</taxon>
        <taxon>Dothideomycetes</taxon>
        <taxon>Dothideomycetidae</taxon>
        <taxon>Mycosphaerellales</taxon>
        <taxon>Mycosphaerellaceae</taxon>
        <taxon>Septoria</taxon>
    </lineage>
</organism>
<dbReference type="PANTHER" id="PTHR35040">
    <property type="match status" value="1"/>
</dbReference>
<reference evidence="1" key="1">
    <citation type="submission" date="2022-06" db="EMBL/GenBank/DDBJ databases">
        <title>Complete genome sequences of two strains of the flax pathogen Septoria linicola.</title>
        <authorList>
            <person name="Lapalu N."/>
            <person name="Simon A."/>
            <person name="Demenou B."/>
            <person name="Paumier D."/>
            <person name="Guillot M.-P."/>
            <person name="Gout L."/>
            <person name="Valade R."/>
        </authorList>
    </citation>
    <scope>NUCLEOTIDE SEQUENCE</scope>
    <source>
        <strain evidence="1">SE15195</strain>
    </source>
</reference>
<evidence type="ECO:0000313" key="2">
    <source>
        <dbReference type="Proteomes" id="UP001056384"/>
    </source>
</evidence>
<keyword evidence="2" id="KW-1185">Reference proteome</keyword>
<dbReference type="Pfam" id="PF12138">
    <property type="entry name" value="Spherulin4"/>
    <property type="match status" value="1"/>
</dbReference>
<name>A0A9Q9AGX6_9PEZI</name>
<dbReference type="AlphaFoldDB" id="A0A9Q9AGX6"/>
<dbReference type="InterPro" id="IPR021986">
    <property type="entry name" value="Spherulin4"/>
</dbReference>
<gene>
    <name evidence="1" type="ORF">Slin15195_G022710</name>
</gene>
<sequence>MVGYANFLFPLYIYPLSGKWQPLLDAATQYPDVTFTAVINPYSGPDSVNGCPNKDYVEAVHTLNQHSNIKTMGYVHTANRWDCGITGTDICFCTAPAAEVKQNISTYAGWATAGCEGWSTTSPDLHVDSIFIDEAPCEDGGNCLEYMDDLTTFTKTTLTTATGGQVLFNAGAATDLAYFEVADVIVIFEANQTAYESIPDIGVRNGNGAYHQKSSIIIYGASNETSLIQRDTDTILSVERNYFDSLFYTDRSVDQYADFPYDWAEIMKEVNVVAQKNKALLSV</sequence>
<dbReference type="Proteomes" id="UP001056384">
    <property type="component" value="Chromosome 2"/>
</dbReference>
<dbReference type="EMBL" id="CP099419">
    <property type="protein sequence ID" value="USW48952.1"/>
    <property type="molecule type" value="Genomic_DNA"/>
</dbReference>
<protein>
    <submittedName>
        <fullName evidence="1">Spherulation-specific family 4</fullName>
    </submittedName>
</protein>
<accession>A0A9Q9AGX6</accession>
<proteinExistence type="predicted"/>
<dbReference type="PANTHER" id="PTHR35040:SF9">
    <property type="entry name" value="4-LIKE CELL SURFACE PROTEIN, PUTATIVE (AFU_ORTHOLOGUE AFUA_4G14080)-RELATED"/>
    <property type="match status" value="1"/>
</dbReference>